<dbReference type="Gene3D" id="3.40.50.10750">
    <property type="entry name" value="Isocitrate/Isopropylmalate dehydrogenase-like"/>
    <property type="match status" value="1"/>
</dbReference>
<keyword evidence="8 13" id="KW-0963">Cytoplasm</keyword>
<evidence type="ECO:0000259" key="16">
    <source>
        <dbReference type="Pfam" id="PF07085"/>
    </source>
</evidence>
<dbReference type="Gene3D" id="3.40.1390.20">
    <property type="entry name" value="HprK N-terminal domain-like"/>
    <property type="match status" value="1"/>
</dbReference>
<dbReference type="InterPro" id="IPR028979">
    <property type="entry name" value="Ser_kin/Pase_Hpr-like_N_sf"/>
</dbReference>
<dbReference type="UniPathway" id="UPA00340">
    <property type="reaction ID" value="UER00459"/>
</dbReference>
<dbReference type="InterPro" id="IPR004614">
    <property type="entry name" value="P_AcTrfase"/>
</dbReference>
<feature type="region of interest" description="Disordered" evidence="14">
    <location>
        <begin position="699"/>
        <end position="719"/>
    </location>
</feature>
<evidence type="ECO:0000256" key="9">
    <source>
        <dbReference type="ARBA" id="ARBA00022679"/>
    </source>
</evidence>
<evidence type="ECO:0000256" key="4">
    <source>
        <dbReference type="ARBA" id="ARBA00008756"/>
    </source>
</evidence>
<dbReference type="Proteomes" id="UP000280008">
    <property type="component" value="Unassembled WGS sequence"/>
</dbReference>
<evidence type="ECO:0000256" key="7">
    <source>
        <dbReference type="ARBA" id="ARBA00021528"/>
    </source>
</evidence>
<dbReference type="NCBIfam" id="TIGR00651">
    <property type="entry name" value="pta"/>
    <property type="match status" value="1"/>
</dbReference>
<dbReference type="GO" id="GO:0008959">
    <property type="term" value="F:phosphate acetyltransferase activity"/>
    <property type="evidence" value="ECO:0007669"/>
    <property type="project" value="UniProtKB-EC"/>
</dbReference>
<evidence type="ECO:0000256" key="11">
    <source>
        <dbReference type="ARBA" id="ARBA00031108"/>
    </source>
</evidence>
<dbReference type="InterPro" id="IPR027417">
    <property type="entry name" value="P-loop_NTPase"/>
</dbReference>
<reference evidence="17 18" key="1">
    <citation type="submission" date="2018-10" db="EMBL/GenBank/DDBJ databases">
        <title>Sequencing the genomes of 1000 actinobacteria strains.</title>
        <authorList>
            <person name="Klenk H.-P."/>
        </authorList>
    </citation>
    <scope>NUCLEOTIDE SEQUENCE [LARGE SCALE GENOMIC DNA]</scope>
    <source>
        <strain evidence="17 18">DSM 17894</strain>
    </source>
</reference>
<comment type="function">
    <text evidence="12 13">Involved in acetate metabolism.</text>
</comment>
<keyword evidence="9 13" id="KW-0808">Transferase</keyword>
<evidence type="ECO:0000313" key="17">
    <source>
        <dbReference type="EMBL" id="RKR73133.1"/>
    </source>
</evidence>
<dbReference type="InterPro" id="IPR042112">
    <property type="entry name" value="P_AcTrfase_dom2"/>
</dbReference>
<dbReference type="SUPFAM" id="SSF52540">
    <property type="entry name" value="P-loop containing nucleoside triphosphate hydrolases"/>
    <property type="match status" value="1"/>
</dbReference>
<comment type="similarity">
    <text evidence="4 13">In the C-terminal section; belongs to the phosphate acetyltransferase and butyryltransferase family.</text>
</comment>
<dbReference type="PANTHER" id="PTHR43356">
    <property type="entry name" value="PHOSPHATE ACETYLTRANSFERASE"/>
    <property type="match status" value="1"/>
</dbReference>
<proteinExistence type="inferred from homology"/>
<dbReference type="CDD" id="cd03109">
    <property type="entry name" value="DTBS"/>
    <property type="match status" value="1"/>
</dbReference>
<dbReference type="Pfam" id="PF13500">
    <property type="entry name" value="AAA_26"/>
    <property type="match status" value="1"/>
</dbReference>
<keyword evidence="18" id="KW-1185">Reference proteome</keyword>
<dbReference type="InterPro" id="IPR002505">
    <property type="entry name" value="PTA_PTB"/>
</dbReference>
<dbReference type="NCBIfam" id="NF007233">
    <property type="entry name" value="PRK09653.1"/>
    <property type="match status" value="1"/>
</dbReference>
<comment type="caution">
    <text evidence="17">The sequence shown here is derived from an EMBL/GenBank/DDBJ whole genome shotgun (WGS) entry which is preliminary data.</text>
</comment>
<dbReference type="PIRSF" id="PIRSF006107">
    <property type="entry name" value="PhpActrans_proteobac"/>
    <property type="match status" value="1"/>
</dbReference>
<evidence type="ECO:0000259" key="15">
    <source>
        <dbReference type="Pfam" id="PF01515"/>
    </source>
</evidence>
<dbReference type="RefSeq" id="WP_121368037.1">
    <property type="nucleotide sequence ID" value="NZ_RBKS01000001.1"/>
</dbReference>
<keyword evidence="10 13" id="KW-0012">Acyltransferase</keyword>
<organism evidence="17 18">
    <name type="scientific">Frondihabitans australicus</name>
    <dbReference type="NCBI Taxonomy" id="386892"/>
    <lineage>
        <taxon>Bacteria</taxon>
        <taxon>Bacillati</taxon>
        <taxon>Actinomycetota</taxon>
        <taxon>Actinomycetes</taxon>
        <taxon>Micrococcales</taxon>
        <taxon>Microbacteriaceae</taxon>
        <taxon>Frondihabitans</taxon>
    </lineage>
</organism>
<dbReference type="Pfam" id="PF01515">
    <property type="entry name" value="PTA_PTB"/>
    <property type="match status" value="1"/>
</dbReference>
<evidence type="ECO:0000256" key="14">
    <source>
        <dbReference type="SAM" id="MobiDB-lite"/>
    </source>
</evidence>
<evidence type="ECO:0000256" key="13">
    <source>
        <dbReference type="PIRNR" id="PIRNR006107"/>
    </source>
</evidence>
<evidence type="ECO:0000256" key="2">
    <source>
        <dbReference type="ARBA" id="ARBA00004496"/>
    </source>
</evidence>
<dbReference type="SUPFAM" id="SSF75138">
    <property type="entry name" value="HprK N-terminal domain-like"/>
    <property type="match status" value="1"/>
</dbReference>
<accession>A0A495IAV3</accession>
<evidence type="ECO:0000256" key="5">
    <source>
        <dbReference type="ARBA" id="ARBA00009786"/>
    </source>
</evidence>
<comment type="pathway">
    <text evidence="3 13">Metabolic intermediate biosynthesis; acetyl-CoA biosynthesis; acetyl-CoA from acetate: step 2/2.</text>
</comment>
<dbReference type="AlphaFoldDB" id="A0A495IAV3"/>
<evidence type="ECO:0000256" key="1">
    <source>
        <dbReference type="ARBA" id="ARBA00000705"/>
    </source>
</evidence>
<dbReference type="InterPro" id="IPR042113">
    <property type="entry name" value="P_AcTrfase_dom1"/>
</dbReference>
<dbReference type="Gene3D" id="3.40.50.300">
    <property type="entry name" value="P-loop containing nucleotide triphosphate hydrolases"/>
    <property type="match status" value="1"/>
</dbReference>
<feature type="domain" description="DRTGG" evidence="16">
    <location>
        <begin position="221"/>
        <end position="333"/>
    </location>
</feature>
<evidence type="ECO:0000256" key="10">
    <source>
        <dbReference type="ARBA" id="ARBA00023315"/>
    </source>
</evidence>
<dbReference type="EC" id="2.3.1.8" evidence="6 13"/>
<sequence length="719" mass="75736">MSTRIFITSAEGHTGKSTIALGVLDTLSHELGRVGVFRPVARSVSEPDYVLELLLAHDSVDLPYEQCVGVTYDEVHADPDAALATIVARFAAIERQCDAVVIVGSDYTDVGSPTELSFNARIAANLGAPVLLVLGGRTSDGSHARTGADMRQVADVTTAELRSEHASLLAVIANRADPEHLDEIVAGVRESVAASAEGAEPVPVWALPEDRVLVAPTLRSVMDATGARLVRGDEALLEREAVGVVVAAMSMENVLPRLIEGSVVVVPGDRTDVLVATVLAHASETFPSLAGIILNGGFDLAPQVVRLLGGLDSSLPILWNELGTYDTALRITETRGRLAADSTRKYDLALSLFETHVDGAALLALLEVAPSQVVTPLMFEYQLLDRARSIRKHIVLPEGDDDRILRAASSLLQRGVAKLTLLGNESAVRARGAELGLDLADADVLDPNDPALQRQFAAEYATLRAHKGTTVDMAMDTVTDVSYFGTMMVKMGLADGMVSGAKHTTAHTIRPAFEVIKTLPDVSVVSSVFLMALADRVLVYGDCAVIPDPTAEQLADIAISSAQTAQQFGIEPRIAMLSYSTGDSGSGADVDKVRQATALVRERRPDLLVEGPIQYDAAADPTVAATKMPDSQVAGRATVFIFPDLNTGNNTYKAVQRSAGAVAIGPILQGLRKPINDLSRGALVSDIVNTVAITAIQAGTQEPGSPAEAPAPTPEGASS</sequence>
<name>A0A495IAV3_9MICO</name>
<dbReference type="InterPro" id="IPR016475">
    <property type="entry name" value="P-Actrans_bac"/>
</dbReference>
<dbReference type="Pfam" id="PF07085">
    <property type="entry name" value="DRTGG"/>
    <property type="match status" value="1"/>
</dbReference>
<dbReference type="Gene3D" id="3.40.50.10950">
    <property type="match status" value="1"/>
</dbReference>
<dbReference type="EMBL" id="RBKS01000001">
    <property type="protein sequence ID" value="RKR73133.1"/>
    <property type="molecule type" value="Genomic_DNA"/>
</dbReference>
<dbReference type="FunFam" id="3.40.50.10750:FF:000001">
    <property type="entry name" value="Phosphate acetyltransferase"/>
    <property type="match status" value="1"/>
</dbReference>
<feature type="compositionally biased region" description="Low complexity" evidence="14">
    <location>
        <begin position="702"/>
        <end position="719"/>
    </location>
</feature>
<comment type="domain">
    <text evidence="13">The N-terminal region seems to be important for proper quaternary structure. The C-terminal region contains the substrate-binding site.</text>
</comment>
<dbReference type="InterPro" id="IPR010766">
    <property type="entry name" value="DRTGG"/>
</dbReference>
<dbReference type="NCBIfam" id="NF004167">
    <property type="entry name" value="PRK05632.1"/>
    <property type="match status" value="1"/>
</dbReference>
<comment type="catalytic activity">
    <reaction evidence="1 13">
        <text>acetyl-CoA + phosphate = acetyl phosphate + CoA</text>
        <dbReference type="Rhea" id="RHEA:19521"/>
        <dbReference type="ChEBI" id="CHEBI:22191"/>
        <dbReference type="ChEBI" id="CHEBI:43474"/>
        <dbReference type="ChEBI" id="CHEBI:57287"/>
        <dbReference type="ChEBI" id="CHEBI:57288"/>
        <dbReference type="EC" id="2.3.1.8"/>
    </reaction>
</comment>
<protein>
    <recommendedName>
        <fullName evidence="7 13">Phosphate acetyltransferase</fullName>
        <ecNumber evidence="6 13">2.3.1.8</ecNumber>
    </recommendedName>
    <alternativeName>
        <fullName evidence="11 13">Phosphotransacetylase</fullName>
    </alternativeName>
</protein>
<dbReference type="GO" id="GO:0005737">
    <property type="term" value="C:cytoplasm"/>
    <property type="evidence" value="ECO:0007669"/>
    <property type="project" value="UniProtKB-SubCell"/>
</dbReference>
<evidence type="ECO:0000313" key="18">
    <source>
        <dbReference type="Proteomes" id="UP000280008"/>
    </source>
</evidence>
<dbReference type="InterPro" id="IPR050500">
    <property type="entry name" value="Phos_Acetyltrans/Butyryltrans"/>
</dbReference>
<dbReference type="OrthoDB" id="9808984at2"/>
<evidence type="ECO:0000256" key="6">
    <source>
        <dbReference type="ARBA" id="ARBA00012707"/>
    </source>
</evidence>
<evidence type="ECO:0000256" key="12">
    <source>
        <dbReference type="ARBA" id="ARBA00049955"/>
    </source>
</evidence>
<gene>
    <name evidence="17" type="ORF">C8E83_0220</name>
</gene>
<comment type="similarity">
    <text evidence="5 13">In the N-terminal section; belongs to the CobB/CobQ family.</text>
</comment>
<evidence type="ECO:0000256" key="3">
    <source>
        <dbReference type="ARBA" id="ARBA00004989"/>
    </source>
</evidence>
<comment type="subcellular location">
    <subcellularLocation>
        <location evidence="2 13">Cytoplasm</location>
    </subcellularLocation>
</comment>
<feature type="domain" description="Phosphate acetyl/butaryl transferase" evidence="15">
    <location>
        <begin position="378"/>
        <end position="695"/>
    </location>
</feature>
<dbReference type="PANTHER" id="PTHR43356:SF3">
    <property type="entry name" value="PHOSPHATE ACETYLTRANSFERASE"/>
    <property type="match status" value="1"/>
</dbReference>
<dbReference type="GO" id="GO:0006085">
    <property type="term" value="P:acetyl-CoA biosynthetic process"/>
    <property type="evidence" value="ECO:0007669"/>
    <property type="project" value="UniProtKB-UniPathway"/>
</dbReference>
<dbReference type="SUPFAM" id="SSF53659">
    <property type="entry name" value="Isocitrate/Isopropylmalate dehydrogenase-like"/>
    <property type="match status" value="1"/>
</dbReference>
<evidence type="ECO:0000256" key="8">
    <source>
        <dbReference type="ARBA" id="ARBA00022490"/>
    </source>
</evidence>